<sequence length="295" mass="32634">MQQSSCYQLHPSKSHLLSLAKFSYTATPIDHPGPLSWSHINAHGDLICALDQYSAHESIPARLIMKITRNDTVMEQIDIARFVQSALSQSTPASKSPFAVVIKCPCLAVKYPQNGSIRRFQLKFLVERDFYTALSVLSEVNCPLTEGNATAIPQLRRLPSSSSWASSIQAPTIAMTNRNIVMTPDSNATGPTPAQWRGDMPSLNLASPSPYVPPNTMLSKEQGSRESRIIPQGPSSNNPFIEPLPVAKQQTTHPKDQISKPTTKDGYHDLQELNQVLPPKRDLPFLKPSTKRKRT</sequence>
<dbReference type="AlphaFoldDB" id="A0A1V6TKF9"/>
<organism evidence="2 3">
    <name type="scientific">Penicillium steckii</name>
    <dbReference type="NCBI Taxonomy" id="303698"/>
    <lineage>
        <taxon>Eukaryota</taxon>
        <taxon>Fungi</taxon>
        <taxon>Dikarya</taxon>
        <taxon>Ascomycota</taxon>
        <taxon>Pezizomycotina</taxon>
        <taxon>Eurotiomycetes</taxon>
        <taxon>Eurotiomycetidae</taxon>
        <taxon>Eurotiales</taxon>
        <taxon>Aspergillaceae</taxon>
        <taxon>Penicillium</taxon>
    </lineage>
</organism>
<gene>
    <name evidence="2" type="ORF">PENSTE_c005G04912</name>
</gene>
<keyword evidence="3" id="KW-1185">Reference proteome</keyword>
<proteinExistence type="predicted"/>
<feature type="region of interest" description="Disordered" evidence="1">
    <location>
        <begin position="213"/>
        <end position="295"/>
    </location>
</feature>
<dbReference type="InterPro" id="IPR004354">
    <property type="entry name" value="Meiotic_Rec114"/>
</dbReference>
<name>A0A1V6TKF9_9EURO</name>
<evidence type="ECO:0000256" key="1">
    <source>
        <dbReference type="SAM" id="MobiDB-lite"/>
    </source>
</evidence>
<accession>A0A1V6TKF9</accession>
<reference evidence="3" key="1">
    <citation type="journal article" date="2017" name="Nat. Microbiol.">
        <title>Global analysis of biosynthetic gene clusters reveals vast potential of secondary metabolite production in Penicillium species.</title>
        <authorList>
            <person name="Nielsen J.C."/>
            <person name="Grijseels S."/>
            <person name="Prigent S."/>
            <person name="Ji B."/>
            <person name="Dainat J."/>
            <person name="Nielsen K.F."/>
            <person name="Frisvad J.C."/>
            <person name="Workman M."/>
            <person name="Nielsen J."/>
        </authorList>
    </citation>
    <scope>NUCLEOTIDE SEQUENCE [LARGE SCALE GENOMIC DNA]</scope>
    <source>
        <strain evidence="3">IBT 24891</strain>
    </source>
</reference>
<evidence type="ECO:0000313" key="3">
    <source>
        <dbReference type="Proteomes" id="UP000191285"/>
    </source>
</evidence>
<dbReference type="STRING" id="303698.A0A1V6TKF9"/>
<protein>
    <submittedName>
        <fullName evidence="2">Uncharacterized protein</fullName>
    </submittedName>
</protein>
<evidence type="ECO:0000313" key="2">
    <source>
        <dbReference type="EMBL" id="OQE26420.1"/>
    </source>
</evidence>
<dbReference type="OrthoDB" id="5360255at2759"/>
<feature type="compositionally biased region" description="Basic and acidic residues" evidence="1">
    <location>
        <begin position="253"/>
        <end position="271"/>
    </location>
</feature>
<dbReference type="Proteomes" id="UP000191285">
    <property type="component" value="Unassembled WGS sequence"/>
</dbReference>
<comment type="caution">
    <text evidence="2">The sequence shown here is derived from an EMBL/GenBank/DDBJ whole genome shotgun (WGS) entry which is preliminary data.</text>
</comment>
<dbReference type="GO" id="GO:0007131">
    <property type="term" value="P:reciprocal meiotic recombination"/>
    <property type="evidence" value="ECO:0007669"/>
    <property type="project" value="InterPro"/>
</dbReference>
<dbReference type="Pfam" id="PF03525">
    <property type="entry name" value="Meiotic_rec114"/>
    <property type="match status" value="1"/>
</dbReference>
<dbReference type="EMBL" id="MLKD01000005">
    <property type="protein sequence ID" value="OQE26420.1"/>
    <property type="molecule type" value="Genomic_DNA"/>
</dbReference>